<dbReference type="AlphaFoldDB" id="A0A1B6DZF9"/>
<dbReference type="EMBL" id="GEDC01006248">
    <property type="protein sequence ID" value="JAS31050.1"/>
    <property type="molecule type" value="Transcribed_RNA"/>
</dbReference>
<feature type="non-terminal residue" evidence="2">
    <location>
        <position position="1"/>
    </location>
</feature>
<gene>
    <name evidence="2" type="ORF">g.15936</name>
</gene>
<feature type="region of interest" description="Disordered" evidence="1">
    <location>
        <begin position="355"/>
        <end position="406"/>
    </location>
</feature>
<feature type="non-terminal residue" evidence="2">
    <location>
        <position position="626"/>
    </location>
</feature>
<protein>
    <recommendedName>
        <fullName evidence="3">Telomeric single stranded DNA binding POT1/Cdc13 domain-containing protein</fullName>
    </recommendedName>
</protein>
<organism evidence="2">
    <name type="scientific">Clastoptera arizonana</name>
    <name type="common">Arizona spittle bug</name>
    <dbReference type="NCBI Taxonomy" id="38151"/>
    <lineage>
        <taxon>Eukaryota</taxon>
        <taxon>Metazoa</taxon>
        <taxon>Ecdysozoa</taxon>
        <taxon>Arthropoda</taxon>
        <taxon>Hexapoda</taxon>
        <taxon>Insecta</taxon>
        <taxon>Pterygota</taxon>
        <taxon>Neoptera</taxon>
        <taxon>Paraneoptera</taxon>
        <taxon>Hemiptera</taxon>
        <taxon>Auchenorrhyncha</taxon>
        <taxon>Cercopoidea</taxon>
        <taxon>Clastopteridae</taxon>
        <taxon>Clastoptera</taxon>
    </lineage>
</organism>
<reference evidence="2" key="1">
    <citation type="submission" date="2015-12" db="EMBL/GenBank/DDBJ databases">
        <title>De novo transcriptome assembly of four potential Pierce s Disease insect vectors from Arizona vineyards.</title>
        <authorList>
            <person name="Tassone E.E."/>
        </authorList>
    </citation>
    <scope>NUCLEOTIDE SEQUENCE</scope>
</reference>
<evidence type="ECO:0008006" key="3">
    <source>
        <dbReference type="Google" id="ProtNLM"/>
    </source>
</evidence>
<feature type="region of interest" description="Disordered" evidence="1">
    <location>
        <begin position="589"/>
        <end position="626"/>
    </location>
</feature>
<feature type="region of interest" description="Disordered" evidence="1">
    <location>
        <begin position="469"/>
        <end position="500"/>
    </location>
</feature>
<feature type="compositionally biased region" description="Polar residues" evidence="1">
    <location>
        <begin position="396"/>
        <end position="406"/>
    </location>
</feature>
<feature type="compositionally biased region" description="Basic and acidic residues" evidence="1">
    <location>
        <begin position="355"/>
        <end position="387"/>
    </location>
</feature>
<name>A0A1B6DZF9_9HEMI</name>
<feature type="compositionally biased region" description="Basic and acidic residues" evidence="1">
    <location>
        <begin position="597"/>
        <end position="626"/>
    </location>
</feature>
<dbReference type="Gene3D" id="2.40.50.140">
    <property type="entry name" value="Nucleic acid-binding proteins"/>
    <property type="match status" value="1"/>
</dbReference>
<sequence>RVGPNECLQSKYKTLSQLQPRTSNANIFGVIVEILKEKTPNNSFGNKLSLNIVDHTQYETPFRVNLFLNASSLIKLNDVLREKQIVELNNLRVDKFGLHLIGRVYAPSSIKLYNPRNFEEINWAQPLLKKENQITVSGVIIINKLKKLLKTKFGMSMETPSTQSESPIIIFKMEKQTISERHKNCNKKNKKMSPLKTDLISNLERIVAKNPLTELRISRINKSNFSSFQEITEECKVNIVAEVVKIHSFNETNLSVIQVRKDTALPFPILQVPFVDSWSDAKEQILNDPSFKIDSKIVDILCFDGHPYLPPMKINDSLYGFHNILFIKTLKIGSNKKKVGYLACVEGKDCEVEKKKSAHGKSEIHEKKDAKEKTCDSKKSFSIENHKNNKSNHSNTSDSIENTSNCKNESIVSSESLIEGMKNSWAKVMCKRLYPDVNIMKVLLPSSEDSLDRAMRSLPIPNPEEVNLNKEVKTSKELDQANDESTPSIRDMKSSEDLTPDLPQGIISEINSIMAEASAVDLPTDSYDLNIIQSAPTYSEFLEHANEKSILGKTSTQNLEVEEISFINHENNKIEDKNQDSYNFSLIYGSDSDNEEITNKKDNEEITNKKDNEEITNKKDNEEITN</sequence>
<proteinExistence type="predicted"/>
<evidence type="ECO:0000256" key="1">
    <source>
        <dbReference type="SAM" id="MobiDB-lite"/>
    </source>
</evidence>
<dbReference type="InterPro" id="IPR012340">
    <property type="entry name" value="NA-bd_OB-fold"/>
</dbReference>
<feature type="compositionally biased region" description="Basic and acidic residues" evidence="1">
    <location>
        <begin position="469"/>
        <end position="479"/>
    </location>
</feature>
<accession>A0A1B6DZF9</accession>
<evidence type="ECO:0000313" key="2">
    <source>
        <dbReference type="EMBL" id="JAS31050.1"/>
    </source>
</evidence>